<feature type="coiled-coil region" evidence="1">
    <location>
        <begin position="402"/>
        <end position="456"/>
    </location>
</feature>
<gene>
    <name evidence="3" type="primary">Contig19196.g20353</name>
    <name evidence="3" type="ORF">STYLEM_17754</name>
</gene>
<sequence length="537" mass="62955">MSDIKQMQAIKPEIIRAKLLSPNTKKDIEAKKQQSSYLENIVSKRLDQGYQRLSQKNSPIKINRDLIAVACNDKSDLNENKFKQFPGKKNNPHAYQSTDFPKTNSPTHKKDINAKGCSVDDILHLLQSKYIENPIKTNAVPSSLKERLILHKQEFKSQDMLEQSSELQRTKRKLYNKRRMTISKSIQNLKELQKRSEDKIFGASAVQNLQESIDRSIIVDHKFTTAAINYGSMTFRDKQFFESKKDSIGIELPPIINQNIYGTLTQRYQQYEKDLEEQGRIRNLYSNDETFNYDSDLQIQPNSNVQSQILDDQIFQNELINEDLPKAKAQLLRNKGLIDSESLHVLDLYRIKGQSFVPTTDTEIGFFKKSLNKIPIPKRQVDKSGRQIKVQQQQNLQKIFKVSKIDQKYEEFQEQLSKNREKYNLQQNSIINIKICERYSSQQELHTNEDEQLEEEQSFLRLDDKHWKKNGNHLSPKQNSSFKKQLKRKNFKLLIKHRPTNYEDIKYESNQLQKMLVVSSSLPLLPTYKTNYNMQEL</sequence>
<keyword evidence="4" id="KW-1185">Reference proteome</keyword>
<evidence type="ECO:0000313" key="4">
    <source>
        <dbReference type="Proteomes" id="UP000039865"/>
    </source>
</evidence>
<evidence type="ECO:0000313" key="3">
    <source>
        <dbReference type="EMBL" id="CDW88632.1"/>
    </source>
</evidence>
<dbReference type="EMBL" id="CCKQ01016759">
    <property type="protein sequence ID" value="CDW88632.1"/>
    <property type="molecule type" value="Genomic_DNA"/>
</dbReference>
<evidence type="ECO:0000256" key="1">
    <source>
        <dbReference type="SAM" id="Coils"/>
    </source>
</evidence>
<feature type="compositionally biased region" description="Polar residues" evidence="2">
    <location>
        <begin position="93"/>
        <end position="106"/>
    </location>
</feature>
<proteinExistence type="predicted"/>
<dbReference type="InParanoid" id="A0A078B5P9"/>
<evidence type="ECO:0000256" key="2">
    <source>
        <dbReference type="SAM" id="MobiDB-lite"/>
    </source>
</evidence>
<dbReference type="AlphaFoldDB" id="A0A078B5P9"/>
<dbReference type="Proteomes" id="UP000039865">
    <property type="component" value="Unassembled WGS sequence"/>
</dbReference>
<organism evidence="3 4">
    <name type="scientific">Stylonychia lemnae</name>
    <name type="common">Ciliate</name>
    <dbReference type="NCBI Taxonomy" id="5949"/>
    <lineage>
        <taxon>Eukaryota</taxon>
        <taxon>Sar</taxon>
        <taxon>Alveolata</taxon>
        <taxon>Ciliophora</taxon>
        <taxon>Intramacronucleata</taxon>
        <taxon>Spirotrichea</taxon>
        <taxon>Stichotrichia</taxon>
        <taxon>Sporadotrichida</taxon>
        <taxon>Oxytrichidae</taxon>
        <taxon>Stylonychinae</taxon>
        <taxon>Stylonychia</taxon>
    </lineage>
</organism>
<accession>A0A078B5P9</accession>
<keyword evidence="1" id="KW-0175">Coiled coil</keyword>
<protein>
    <submittedName>
        <fullName evidence="3">Uncharacterized protein</fullName>
    </submittedName>
</protein>
<name>A0A078B5P9_STYLE</name>
<feature type="region of interest" description="Disordered" evidence="2">
    <location>
        <begin position="82"/>
        <end position="112"/>
    </location>
</feature>
<reference evidence="3 4" key="1">
    <citation type="submission" date="2014-06" db="EMBL/GenBank/DDBJ databases">
        <authorList>
            <person name="Swart Estienne"/>
        </authorList>
    </citation>
    <scope>NUCLEOTIDE SEQUENCE [LARGE SCALE GENOMIC DNA]</scope>
    <source>
        <strain evidence="3 4">130c</strain>
    </source>
</reference>